<sequence length="123" mass="13160">MSEAEVGDDVYSEDPTVNRLEALAAKMLGKEDALFVTSGTQGNQVAILTHCRPGDEVILEAESHIFLSEAGAAAALVGVLAAPGIIALETMVDCLASRFGNTFILFSEKQYTWENIVFLYSSS</sequence>
<dbReference type="InterPro" id="IPR015421">
    <property type="entry name" value="PyrdxlP-dep_Trfase_major"/>
</dbReference>
<evidence type="ECO:0000313" key="5">
    <source>
        <dbReference type="EMBL" id="BBW96397.1"/>
    </source>
</evidence>
<feature type="domain" description="Aromatic amino acid beta-eliminating lyase/threonine aldolase" evidence="4">
    <location>
        <begin position="1"/>
        <end position="82"/>
    </location>
</feature>
<dbReference type="InterPro" id="IPR001597">
    <property type="entry name" value="ArAA_b-elim_lyase/Thr_aldolase"/>
</dbReference>
<dbReference type="Gene3D" id="3.40.640.10">
    <property type="entry name" value="Type I PLP-dependent aspartate aminotransferase-like (Major domain)"/>
    <property type="match status" value="1"/>
</dbReference>
<accession>A0A679FQ87</accession>
<dbReference type="GO" id="GO:0006545">
    <property type="term" value="P:glycine biosynthetic process"/>
    <property type="evidence" value="ECO:0007669"/>
    <property type="project" value="TreeGrafter"/>
</dbReference>
<organism evidence="5 6">
    <name type="scientific">Geobacillus subterraneus</name>
    <dbReference type="NCBI Taxonomy" id="129338"/>
    <lineage>
        <taxon>Bacteria</taxon>
        <taxon>Bacillati</taxon>
        <taxon>Bacillota</taxon>
        <taxon>Bacilli</taxon>
        <taxon>Bacillales</taxon>
        <taxon>Anoxybacillaceae</taxon>
        <taxon>Geobacillus</taxon>
    </lineage>
</organism>
<evidence type="ECO:0000256" key="1">
    <source>
        <dbReference type="ARBA" id="ARBA00001933"/>
    </source>
</evidence>
<dbReference type="GO" id="GO:0008732">
    <property type="term" value="F:L-allo-threonine aldolase activity"/>
    <property type="evidence" value="ECO:0007669"/>
    <property type="project" value="TreeGrafter"/>
</dbReference>
<dbReference type="GO" id="GO:0006567">
    <property type="term" value="P:L-threonine catabolic process"/>
    <property type="evidence" value="ECO:0007669"/>
    <property type="project" value="TreeGrafter"/>
</dbReference>
<proteinExistence type="inferred from homology"/>
<dbReference type="PANTHER" id="PTHR48097">
    <property type="entry name" value="L-THREONINE ALDOLASE-RELATED"/>
    <property type="match status" value="1"/>
</dbReference>
<evidence type="ECO:0000256" key="2">
    <source>
        <dbReference type="ARBA" id="ARBA00006966"/>
    </source>
</evidence>
<protein>
    <recommendedName>
        <fullName evidence="4">Aromatic amino acid beta-eliminating lyase/threonine aldolase domain-containing protein</fullName>
    </recommendedName>
</protein>
<name>A0A679FQ87_9BACL</name>
<evidence type="ECO:0000259" key="4">
    <source>
        <dbReference type="Pfam" id="PF01212"/>
    </source>
</evidence>
<dbReference type="EMBL" id="AP022557">
    <property type="protein sequence ID" value="BBW96397.1"/>
    <property type="molecule type" value="Genomic_DNA"/>
</dbReference>
<dbReference type="Proteomes" id="UP000501421">
    <property type="component" value="Chromosome"/>
</dbReference>
<keyword evidence="6" id="KW-1185">Reference proteome</keyword>
<evidence type="ECO:0000313" key="6">
    <source>
        <dbReference type="Proteomes" id="UP000501421"/>
    </source>
</evidence>
<dbReference type="Pfam" id="PF01212">
    <property type="entry name" value="Beta_elim_lyase"/>
    <property type="match status" value="1"/>
</dbReference>
<reference evidence="6" key="1">
    <citation type="journal article" date="2020" name="Microbiol. Resour. Announc.">
        <title>Complete Genome Sequence of Geobacillus sp. Strain E55-1, Isolated from Mine Geyser in Japan.</title>
        <authorList>
            <person name="Miyazaki K."/>
            <person name="Hase E."/>
            <person name="Tokito N."/>
        </authorList>
    </citation>
    <scope>NUCLEOTIDE SEQUENCE [LARGE SCALE GENOMIC DNA]</scope>
    <source>
        <strain evidence="6">E55-1</strain>
    </source>
</reference>
<dbReference type="GO" id="GO:0005829">
    <property type="term" value="C:cytosol"/>
    <property type="evidence" value="ECO:0007669"/>
    <property type="project" value="TreeGrafter"/>
</dbReference>
<comment type="similarity">
    <text evidence="2">Belongs to the threonine aldolase family.</text>
</comment>
<evidence type="ECO:0000256" key="3">
    <source>
        <dbReference type="ARBA" id="ARBA00022898"/>
    </source>
</evidence>
<gene>
    <name evidence="5" type="ORF">GsuE55_12300</name>
</gene>
<dbReference type="InterPro" id="IPR015424">
    <property type="entry name" value="PyrdxlP-dep_Trfase"/>
</dbReference>
<keyword evidence="3" id="KW-0663">Pyridoxal phosphate</keyword>
<dbReference type="PANTHER" id="PTHR48097:SF9">
    <property type="entry name" value="L-THREONINE ALDOLASE"/>
    <property type="match status" value="1"/>
</dbReference>
<dbReference type="SUPFAM" id="SSF53383">
    <property type="entry name" value="PLP-dependent transferases"/>
    <property type="match status" value="1"/>
</dbReference>
<comment type="cofactor">
    <cofactor evidence="1">
        <name>pyridoxal 5'-phosphate</name>
        <dbReference type="ChEBI" id="CHEBI:597326"/>
    </cofactor>
</comment>
<dbReference type="AlphaFoldDB" id="A0A679FQ87"/>